<protein>
    <submittedName>
        <fullName evidence="2">Uncharacterized protein</fullName>
    </submittedName>
</protein>
<feature type="compositionally biased region" description="Polar residues" evidence="1">
    <location>
        <begin position="35"/>
        <end position="45"/>
    </location>
</feature>
<name>A0A238WEP1_9PSEU</name>
<gene>
    <name evidence="2" type="ORF">SAMN06265360_10624</name>
</gene>
<dbReference type="EMBL" id="FZNW01000006">
    <property type="protein sequence ID" value="SNR44129.1"/>
    <property type="molecule type" value="Genomic_DNA"/>
</dbReference>
<feature type="region of interest" description="Disordered" evidence="1">
    <location>
        <begin position="1"/>
        <end position="53"/>
    </location>
</feature>
<sequence>MPEYRHRSSGEKVRTVPGSREDRRLSQSDDWSRAEPSTAQPQSGGQPPAESDLKSAWVAYARERGVPSYEIDAMTKAELIERLSDGEE</sequence>
<keyword evidence="3" id="KW-1185">Reference proteome</keyword>
<organism evidence="2 3">
    <name type="scientific">Haloechinothrix alba</name>
    <dbReference type="NCBI Taxonomy" id="664784"/>
    <lineage>
        <taxon>Bacteria</taxon>
        <taxon>Bacillati</taxon>
        <taxon>Actinomycetota</taxon>
        <taxon>Actinomycetes</taxon>
        <taxon>Pseudonocardiales</taxon>
        <taxon>Pseudonocardiaceae</taxon>
        <taxon>Haloechinothrix</taxon>
    </lineage>
</organism>
<reference evidence="2 3" key="1">
    <citation type="submission" date="2017-06" db="EMBL/GenBank/DDBJ databases">
        <authorList>
            <person name="Kim H.J."/>
            <person name="Triplett B.A."/>
        </authorList>
    </citation>
    <scope>NUCLEOTIDE SEQUENCE [LARGE SCALE GENOMIC DNA]</scope>
    <source>
        <strain evidence="2 3">DSM 45207</strain>
    </source>
</reference>
<dbReference type="Proteomes" id="UP000198348">
    <property type="component" value="Unassembled WGS sequence"/>
</dbReference>
<evidence type="ECO:0000313" key="2">
    <source>
        <dbReference type="EMBL" id="SNR44129.1"/>
    </source>
</evidence>
<proteinExistence type="predicted"/>
<evidence type="ECO:0000256" key="1">
    <source>
        <dbReference type="SAM" id="MobiDB-lite"/>
    </source>
</evidence>
<dbReference type="RefSeq" id="WP_089300626.1">
    <property type="nucleotide sequence ID" value="NZ_FZNW01000006.1"/>
</dbReference>
<evidence type="ECO:0000313" key="3">
    <source>
        <dbReference type="Proteomes" id="UP000198348"/>
    </source>
</evidence>
<feature type="compositionally biased region" description="Basic and acidic residues" evidence="1">
    <location>
        <begin position="1"/>
        <end position="33"/>
    </location>
</feature>
<dbReference type="AlphaFoldDB" id="A0A238WEP1"/>
<accession>A0A238WEP1</accession>